<dbReference type="Proteomes" id="UP001244297">
    <property type="component" value="Unassembled WGS sequence"/>
</dbReference>
<dbReference type="PANTHER" id="PTHR12302:SF26">
    <property type="entry name" value="BLR1266 PROTEIN"/>
    <property type="match status" value="1"/>
</dbReference>
<protein>
    <submittedName>
        <fullName evidence="3">Thermonuclease family protein</fullName>
    </submittedName>
</protein>
<dbReference type="InterPro" id="IPR035437">
    <property type="entry name" value="SNase_OB-fold_sf"/>
</dbReference>
<evidence type="ECO:0000313" key="4">
    <source>
        <dbReference type="Proteomes" id="UP001244297"/>
    </source>
</evidence>
<proteinExistence type="predicted"/>
<dbReference type="PANTHER" id="PTHR12302">
    <property type="entry name" value="EBNA2 BINDING PROTEIN P100"/>
    <property type="match status" value="1"/>
</dbReference>
<dbReference type="Gene3D" id="2.40.50.90">
    <property type="match status" value="1"/>
</dbReference>
<feature type="signal peptide" evidence="1">
    <location>
        <begin position="1"/>
        <end position="23"/>
    </location>
</feature>
<keyword evidence="1" id="KW-0732">Signal</keyword>
<dbReference type="SUPFAM" id="SSF50199">
    <property type="entry name" value="Staphylococcal nuclease"/>
    <property type="match status" value="1"/>
</dbReference>
<keyword evidence="4" id="KW-1185">Reference proteome</keyword>
<evidence type="ECO:0000256" key="1">
    <source>
        <dbReference type="SAM" id="SignalP"/>
    </source>
</evidence>
<evidence type="ECO:0000259" key="2">
    <source>
        <dbReference type="PROSITE" id="PS50830"/>
    </source>
</evidence>
<accession>A0ABT8AXG2</accession>
<organism evidence="3 4">
    <name type="scientific">Methylobacterium longum</name>
    <dbReference type="NCBI Taxonomy" id="767694"/>
    <lineage>
        <taxon>Bacteria</taxon>
        <taxon>Pseudomonadati</taxon>
        <taxon>Pseudomonadota</taxon>
        <taxon>Alphaproteobacteria</taxon>
        <taxon>Hyphomicrobiales</taxon>
        <taxon>Methylobacteriaceae</taxon>
        <taxon>Methylobacterium</taxon>
    </lineage>
</organism>
<dbReference type="PROSITE" id="PS50830">
    <property type="entry name" value="TNASE_3"/>
    <property type="match status" value="1"/>
</dbReference>
<dbReference type="InterPro" id="IPR016071">
    <property type="entry name" value="Staphylococal_nuclease_OB-fold"/>
</dbReference>
<comment type="caution">
    <text evidence="3">The sequence shown here is derived from an EMBL/GenBank/DDBJ whole genome shotgun (WGS) entry which is preliminary data.</text>
</comment>
<dbReference type="Pfam" id="PF00565">
    <property type="entry name" value="SNase"/>
    <property type="match status" value="1"/>
</dbReference>
<reference evidence="4" key="1">
    <citation type="journal article" date="2019" name="Int. J. Syst. Evol. Microbiol.">
        <title>The Global Catalogue of Microorganisms (GCM) 10K type strain sequencing project: providing services to taxonomists for standard genome sequencing and annotation.</title>
        <authorList>
            <consortium name="The Broad Institute Genomics Platform"/>
            <consortium name="The Broad Institute Genome Sequencing Center for Infectious Disease"/>
            <person name="Wu L."/>
            <person name="Ma J."/>
        </authorList>
    </citation>
    <scope>NUCLEOTIDE SEQUENCE [LARGE SCALE GENOMIC DNA]</scope>
    <source>
        <strain evidence="4">CECT 7806</strain>
    </source>
</reference>
<feature type="domain" description="TNase-like" evidence="2">
    <location>
        <begin position="109"/>
        <end position="224"/>
    </location>
</feature>
<name>A0ABT8AXG2_9HYPH</name>
<feature type="chain" id="PRO_5046313142" evidence="1">
    <location>
        <begin position="24"/>
        <end position="321"/>
    </location>
</feature>
<sequence length="321" mass="33394">MRASLITLAAGAVVSLGSSIALASPALPIALAAMATVVAITATAAWRASTSAKAAAEAATPPDRVGVGGTGAGIGVTEGWPLRRRHVALAVSLSAPALGAEPVVGRASVIDGDTIEIRGTRFRLQGVDTPEHAQLCRDRSGKEYRCGQVAANALADKIGAGNVACDPITTDRYRRTVAICRLGAEDLNGWLVGEGFGIAYRRYSTAYVDREEAAKAARRGLWAGSFTPPWAWRKGERAMALGFAANGGPDGPIPAPAKPGPEASGTTRCAIKGNINRTGDHIYHVPGSRDYARTVITESDGERWFCSEAEAHAAGWRAPRG</sequence>
<dbReference type="RefSeq" id="WP_238293545.1">
    <property type="nucleotide sequence ID" value="NZ_BPQS01000071.1"/>
</dbReference>
<dbReference type="SMART" id="SM00318">
    <property type="entry name" value="SNc"/>
    <property type="match status" value="1"/>
</dbReference>
<evidence type="ECO:0000313" key="3">
    <source>
        <dbReference type="EMBL" id="MDN3574581.1"/>
    </source>
</evidence>
<dbReference type="EMBL" id="JAUFPT010000105">
    <property type="protein sequence ID" value="MDN3574581.1"/>
    <property type="molecule type" value="Genomic_DNA"/>
</dbReference>
<gene>
    <name evidence="3" type="ORF">QWZ18_28785</name>
</gene>